<dbReference type="Proteomes" id="UP000266673">
    <property type="component" value="Unassembled WGS sequence"/>
</dbReference>
<dbReference type="AlphaFoldDB" id="A0A397U391"/>
<sequence>MSLYKYQIGTCYGCLKCLYCDKDLYLEDKCKCNLDQKPTKKNTKKTVFIRYYKPTLASEQINFLKEKSILFNFNIDFSSFTLFSLCSTCHSIFQRLKLSINKPISLSQTLQTSFSDTSIESSIDNNSILNDFDTLSEDDEEQNIFDLSFSLSIKPFGSSALPSKYLRIQVFSFDELLVELHANICALLKCNDIEDYLIAYKLEKAIGAGSQLSDINDFEKFINDYNNAKKNKKNIVVIVTMKKKITKKNKRKIINEDDSSSQDEALNKKKTSRVPKVTVLTEAQQIEATHVKSLREYWHCKQHGLACYVNEDIHMKLTHMHLALWAKDIINGQGDIYTLPTHPCFAFEKVRNSKNLTELSQLSQNNNCSSNFTSQWTNPLPMPPIMPFFYPFSFGSYSQPSNQNTIQNNSSDFLQLPEAFNNIKKTPLPTLLQFFESLDKKNNETGIFTSFIDNFEKECIQVDQIYDLTDEEFKTLGVDKIGWRKIIRKAAEEYK</sequence>
<dbReference type="Gene3D" id="1.10.150.50">
    <property type="entry name" value="Transcription Factor, Ets-1"/>
    <property type="match status" value="1"/>
</dbReference>
<evidence type="ECO:0008006" key="5">
    <source>
        <dbReference type="Google" id="ProtNLM"/>
    </source>
</evidence>
<evidence type="ECO:0000313" key="3">
    <source>
        <dbReference type="EMBL" id="RIB06990.1"/>
    </source>
</evidence>
<evidence type="ECO:0000313" key="4">
    <source>
        <dbReference type="Proteomes" id="UP000266673"/>
    </source>
</evidence>
<evidence type="ECO:0000256" key="1">
    <source>
        <dbReference type="SAM" id="MobiDB-lite"/>
    </source>
</evidence>
<protein>
    <recommendedName>
        <fullName evidence="5">SAM domain-containing protein</fullName>
    </recommendedName>
</protein>
<keyword evidence="4" id="KW-1185">Reference proteome</keyword>
<gene>
    <name evidence="3" type="ORF">C2G38_2215662</name>
    <name evidence="2" type="ORF">C2G38_2224879</name>
</gene>
<feature type="region of interest" description="Disordered" evidence="1">
    <location>
        <begin position="251"/>
        <end position="270"/>
    </location>
</feature>
<reference evidence="2 4" key="1">
    <citation type="submission" date="2018-06" db="EMBL/GenBank/DDBJ databases">
        <title>Comparative genomics reveals the genomic features of Rhizophagus irregularis, R. cerebriforme, R. diaphanum and Gigaspora rosea, and their symbiotic lifestyle signature.</title>
        <authorList>
            <person name="Morin E."/>
            <person name="San Clemente H."/>
            <person name="Chen E.C.H."/>
            <person name="De La Providencia I."/>
            <person name="Hainaut M."/>
            <person name="Kuo A."/>
            <person name="Kohler A."/>
            <person name="Murat C."/>
            <person name="Tang N."/>
            <person name="Roy S."/>
            <person name="Loubradou J."/>
            <person name="Henrissat B."/>
            <person name="Grigoriev I.V."/>
            <person name="Corradi N."/>
            <person name="Roux C."/>
            <person name="Martin F.M."/>
        </authorList>
    </citation>
    <scope>NUCLEOTIDE SEQUENCE [LARGE SCALE GENOMIC DNA]</scope>
    <source>
        <strain evidence="2 4">DAOM 194757</strain>
    </source>
</reference>
<evidence type="ECO:0000313" key="2">
    <source>
        <dbReference type="EMBL" id="RIB03487.1"/>
    </source>
</evidence>
<organism evidence="2 4">
    <name type="scientific">Gigaspora rosea</name>
    <dbReference type="NCBI Taxonomy" id="44941"/>
    <lineage>
        <taxon>Eukaryota</taxon>
        <taxon>Fungi</taxon>
        <taxon>Fungi incertae sedis</taxon>
        <taxon>Mucoromycota</taxon>
        <taxon>Glomeromycotina</taxon>
        <taxon>Glomeromycetes</taxon>
        <taxon>Diversisporales</taxon>
        <taxon>Gigasporaceae</taxon>
        <taxon>Gigaspora</taxon>
    </lineage>
</organism>
<dbReference type="InterPro" id="IPR013761">
    <property type="entry name" value="SAM/pointed_sf"/>
</dbReference>
<dbReference type="OrthoDB" id="2371069at2759"/>
<comment type="caution">
    <text evidence="2">The sequence shown here is derived from an EMBL/GenBank/DDBJ whole genome shotgun (WGS) entry which is preliminary data.</text>
</comment>
<dbReference type="STRING" id="44941.A0A397U391"/>
<accession>A0A397U391</accession>
<proteinExistence type="predicted"/>
<dbReference type="EMBL" id="QKWP01001727">
    <property type="protein sequence ID" value="RIB06990.1"/>
    <property type="molecule type" value="Genomic_DNA"/>
</dbReference>
<dbReference type="EMBL" id="QKWP01002394">
    <property type="protein sequence ID" value="RIB03487.1"/>
    <property type="molecule type" value="Genomic_DNA"/>
</dbReference>
<dbReference type="SUPFAM" id="SSF47769">
    <property type="entry name" value="SAM/Pointed domain"/>
    <property type="match status" value="1"/>
</dbReference>
<name>A0A397U391_9GLOM</name>